<feature type="compositionally biased region" description="Basic and acidic residues" evidence="1">
    <location>
        <begin position="102"/>
        <end position="111"/>
    </location>
</feature>
<name>A0A0B7MUG3_9FUNG</name>
<keyword evidence="3" id="KW-1185">Reference proteome</keyword>
<dbReference type="EMBL" id="LN722188">
    <property type="protein sequence ID" value="CEP09706.1"/>
    <property type="molecule type" value="Genomic_DNA"/>
</dbReference>
<dbReference type="Proteomes" id="UP000054107">
    <property type="component" value="Unassembled WGS sequence"/>
</dbReference>
<evidence type="ECO:0000313" key="3">
    <source>
        <dbReference type="Proteomes" id="UP000054107"/>
    </source>
</evidence>
<evidence type="ECO:0000313" key="2">
    <source>
        <dbReference type="EMBL" id="CEP09706.1"/>
    </source>
</evidence>
<reference evidence="2 3" key="1">
    <citation type="submission" date="2014-09" db="EMBL/GenBank/DDBJ databases">
        <authorList>
            <person name="Ellenberger Sabrina"/>
        </authorList>
    </citation>
    <scope>NUCLEOTIDE SEQUENCE [LARGE SCALE GENOMIC DNA]</scope>
    <source>
        <strain evidence="2 3">CBS 412.66</strain>
    </source>
</reference>
<dbReference type="OrthoDB" id="2290473at2759"/>
<proteinExistence type="predicted"/>
<protein>
    <submittedName>
        <fullName evidence="2">Uncharacterized protein</fullName>
    </submittedName>
</protein>
<feature type="region of interest" description="Disordered" evidence="1">
    <location>
        <begin position="102"/>
        <end position="130"/>
    </location>
</feature>
<gene>
    <name evidence="2" type="primary">PARPA_03257.1 scaffold 7241</name>
</gene>
<sequence>MQTNGYSIEFTFKKKPIKKSTSKPLTAADICEDIKNNQVLIWDIDPGVTDIYTAADSELRLITTRIIWCRLIKLEFRSYIKKPKTIHEIAKILLQDSNRYNKDSSIGEKKQTSTTDKWIPSPPKDKADDSSVKTRVIAYENASFGTSMKEKLPAPTKRITEAIKKLSKHIKGTYFIYVDEYLTSQTCNKCKH</sequence>
<organism evidence="2 3">
    <name type="scientific">Parasitella parasitica</name>
    <dbReference type="NCBI Taxonomy" id="35722"/>
    <lineage>
        <taxon>Eukaryota</taxon>
        <taxon>Fungi</taxon>
        <taxon>Fungi incertae sedis</taxon>
        <taxon>Mucoromycota</taxon>
        <taxon>Mucoromycotina</taxon>
        <taxon>Mucoromycetes</taxon>
        <taxon>Mucorales</taxon>
        <taxon>Mucorineae</taxon>
        <taxon>Mucoraceae</taxon>
        <taxon>Parasitella</taxon>
    </lineage>
</organism>
<dbReference type="AlphaFoldDB" id="A0A0B7MUG3"/>
<accession>A0A0B7MUG3</accession>
<evidence type="ECO:0000256" key="1">
    <source>
        <dbReference type="SAM" id="MobiDB-lite"/>
    </source>
</evidence>